<evidence type="ECO:0000256" key="21">
    <source>
        <dbReference type="SAM" id="SignalP"/>
    </source>
</evidence>
<dbReference type="PIRSF" id="PIRSF037299">
    <property type="entry name" value="Glycosidase_CRH1_prd"/>
    <property type="match status" value="1"/>
</dbReference>
<evidence type="ECO:0000256" key="13">
    <source>
        <dbReference type="ARBA" id="ARBA00023295"/>
    </source>
</evidence>
<feature type="region of interest" description="Disordered" evidence="20">
    <location>
        <begin position="267"/>
        <end position="342"/>
    </location>
</feature>
<sequence length="397" mass="41151">MQFRDISILALAVGAAAQTYTSCNPMEKTCPSDAGLASSSYTVDFTKGASDDWKITAGSLEYDDSLGAVFSLAKKGDSPTIESKWYIFFGSVSFYLRAAPGTGIVSSAILQSDDLDEVDWEWLGGVPGDVQTNYFGKGNTTSYDRGGHAAVADSQGTFHKYTIEWTESTTKWLIDDVLVRTLNFADAVGGANYPQTPMNIRVGIWAGGDSGNSQGTIDWAGGETDYAAGPYKMYLQKIEVQNYNPSSSYTYGDKSGSYTSIKIDGASGNTKGDESAETSSAAAASSATSTVVSSITSSASTKTSEPASKTTESSTKHTSAAVETTLTRVSPSTTASANATASSTASSTRIITSIISSNSTASPSGAVPSQTHAPSSATRLTGAGASMLAAIAAFMLL</sequence>
<evidence type="ECO:0000256" key="19">
    <source>
        <dbReference type="PIRSR" id="PIRSR037299-2"/>
    </source>
</evidence>
<dbReference type="InterPro" id="IPR013320">
    <property type="entry name" value="ConA-like_dom_sf"/>
</dbReference>
<comment type="subcellular location">
    <subcellularLocation>
        <location evidence="2">Cell envelope</location>
    </subcellularLocation>
    <subcellularLocation>
        <location evidence="3">Membrane</location>
        <topology evidence="3">Lipid-anchor</topology>
        <topology evidence="3">GPI-anchor</topology>
    </subcellularLocation>
</comment>
<evidence type="ECO:0000256" key="8">
    <source>
        <dbReference type="ARBA" id="ARBA00022801"/>
    </source>
</evidence>
<evidence type="ECO:0000313" key="23">
    <source>
        <dbReference type="EMBL" id="KAH7349786.1"/>
    </source>
</evidence>
<keyword evidence="5" id="KW-0328">Glycosyltransferase</keyword>
<comment type="catalytic activity">
    <reaction evidence="1">
        <text>Random endo-hydrolysis of N-acetyl-beta-D-glucosaminide (1-&gt;4)-beta-linkages in chitin and chitodextrins.</text>
        <dbReference type="EC" id="3.2.1.14"/>
    </reaction>
</comment>
<keyword evidence="7 21" id="KW-0732">Signal</keyword>
<dbReference type="GO" id="GO:0008843">
    <property type="term" value="F:endochitinase activity"/>
    <property type="evidence" value="ECO:0007669"/>
    <property type="project" value="UniProtKB-EC"/>
</dbReference>
<keyword evidence="11" id="KW-0325">Glycoprotein</keyword>
<keyword evidence="6" id="KW-0808">Transferase</keyword>
<dbReference type="InterPro" id="IPR050546">
    <property type="entry name" value="Glycosyl_Hydrlase_16"/>
</dbReference>
<dbReference type="PROSITE" id="PS51762">
    <property type="entry name" value="GH16_2"/>
    <property type="match status" value="1"/>
</dbReference>
<dbReference type="AlphaFoldDB" id="A0A8K0T8A0"/>
<evidence type="ECO:0000256" key="4">
    <source>
        <dbReference type="ARBA" id="ARBA00022622"/>
    </source>
</evidence>
<feature type="active site" description="Nucleophile" evidence="18">
    <location>
        <position position="117"/>
    </location>
</feature>
<feature type="chain" id="PRO_5035434499" description="Crh-like protein" evidence="21">
    <location>
        <begin position="18"/>
        <end position="397"/>
    </location>
</feature>
<dbReference type="OrthoDB" id="4781at2759"/>
<evidence type="ECO:0000256" key="2">
    <source>
        <dbReference type="ARBA" id="ARBA00004196"/>
    </source>
</evidence>
<protein>
    <recommendedName>
        <fullName evidence="17">Crh-like protein</fullName>
        <ecNumber evidence="17">3.2.-.-</ecNumber>
    </recommendedName>
</protein>
<dbReference type="Proteomes" id="UP000813385">
    <property type="component" value="Unassembled WGS sequence"/>
</dbReference>
<dbReference type="SUPFAM" id="SSF49899">
    <property type="entry name" value="Concanavalin A-like lectins/glucanases"/>
    <property type="match status" value="1"/>
</dbReference>
<evidence type="ECO:0000256" key="10">
    <source>
        <dbReference type="ARBA" id="ARBA00023157"/>
    </source>
</evidence>
<comment type="similarity">
    <text evidence="15">Belongs to the glycosyl hydrolase 16 family. CRH1 subfamily.</text>
</comment>
<evidence type="ECO:0000256" key="16">
    <source>
        <dbReference type="ARBA" id="ARBA00093308"/>
    </source>
</evidence>
<dbReference type="Pfam" id="PF00722">
    <property type="entry name" value="Glyco_hydro_16"/>
    <property type="match status" value="1"/>
</dbReference>
<feature type="domain" description="GH16" evidence="22">
    <location>
        <begin position="32"/>
        <end position="228"/>
    </location>
</feature>
<keyword evidence="12" id="KW-0449">Lipoprotein</keyword>
<keyword evidence="8 17" id="KW-0378">Hydrolase</keyword>
<dbReference type="GO" id="GO:0005975">
    <property type="term" value="P:carbohydrate metabolic process"/>
    <property type="evidence" value="ECO:0007669"/>
    <property type="project" value="InterPro"/>
</dbReference>
<keyword evidence="9 17" id="KW-0472">Membrane</keyword>
<dbReference type="InterPro" id="IPR017168">
    <property type="entry name" value="CHR-like"/>
</dbReference>
<proteinExistence type="inferred from homology"/>
<evidence type="ECO:0000256" key="7">
    <source>
        <dbReference type="ARBA" id="ARBA00022729"/>
    </source>
</evidence>
<evidence type="ECO:0000256" key="5">
    <source>
        <dbReference type="ARBA" id="ARBA00022676"/>
    </source>
</evidence>
<feature type="compositionally biased region" description="Polar residues" evidence="20">
    <location>
        <begin position="367"/>
        <end position="377"/>
    </location>
</feature>
<gene>
    <name evidence="23" type="ORF">B0T11DRAFT_289890</name>
</gene>
<dbReference type="GO" id="GO:0009277">
    <property type="term" value="C:fungal-type cell wall"/>
    <property type="evidence" value="ECO:0007669"/>
    <property type="project" value="TreeGrafter"/>
</dbReference>
<comment type="caution">
    <text evidence="23">The sequence shown here is derived from an EMBL/GenBank/DDBJ whole genome shotgun (WGS) entry which is preliminary data.</text>
</comment>
<evidence type="ECO:0000256" key="14">
    <source>
        <dbReference type="ARBA" id="ARBA00023316"/>
    </source>
</evidence>
<dbReference type="GO" id="GO:0016757">
    <property type="term" value="F:glycosyltransferase activity"/>
    <property type="evidence" value="ECO:0007669"/>
    <property type="project" value="UniProtKB-KW"/>
</dbReference>
<feature type="region of interest" description="Disordered" evidence="20">
    <location>
        <begin position="358"/>
        <end position="377"/>
    </location>
</feature>
<feature type="active site" description="Proton donor" evidence="18">
    <location>
        <position position="121"/>
    </location>
</feature>
<dbReference type="PANTHER" id="PTHR10963">
    <property type="entry name" value="GLYCOSYL HYDROLASE-RELATED"/>
    <property type="match status" value="1"/>
</dbReference>
<keyword evidence="4" id="KW-0336">GPI-anchor</keyword>
<dbReference type="GO" id="GO:0031505">
    <property type="term" value="P:fungal-type cell wall organization"/>
    <property type="evidence" value="ECO:0007669"/>
    <property type="project" value="TreeGrafter"/>
</dbReference>
<evidence type="ECO:0000259" key="22">
    <source>
        <dbReference type="PROSITE" id="PS51762"/>
    </source>
</evidence>
<keyword evidence="14" id="KW-0961">Cell wall biogenesis/degradation</keyword>
<feature type="disulfide bond" evidence="19">
    <location>
        <begin position="23"/>
        <end position="30"/>
    </location>
</feature>
<feature type="signal peptide" evidence="21">
    <location>
        <begin position="1"/>
        <end position="17"/>
    </location>
</feature>
<accession>A0A8K0T8A0</accession>
<evidence type="ECO:0000256" key="9">
    <source>
        <dbReference type="ARBA" id="ARBA00023136"/>
    </source>
</evidence>
<evidence type="ECO:0000256" key="18">
    <source>
        <dbReference type="PIRSR" id="PIRSR037299-1"/>
    </source>
</evidence>
<dbReference type="PANTHER" id="PTHR10963:SF68">
    <property type="entry name" value="GLYCOSIDASE CRH1-RELATED"/>
    <property type="match status" value="1"/>
</dbReference>
<evidence type="ECO:0000256" key="11">
    <source>
        <dbReference type="ARBA" id="ARBA00023180"/>
    </source>
</evidence>
<evidence type="ECO:0000256" key="12">
    <source>
        <dbReference type="ARBA" id="ARBA00023288"/>
    </source>
</evidence>
<evidence type="ECO:0000256" key="17">
    <source>
        <dbReference type="PIRNR" id="PIRNR037299"/>
    </source>
</evidence>
<organism evidence="23 24">
    <name type="scientific">Plectosphaerella cucumerina</name>
    <dbReference type="NCBI Taxonomy" id="40658"/>
    <lineage>
        <taxon>Eukaryota</taxon>
        <taxon>Fungi</taxon>
        <taxon>Dikarya</taxon>
        <taxon>Ascomycota</taxon>
        <taxon>Pezizomycotina</taxon>
        <taxon>Sordariomycetes</taxon>
        <taxon>Hypocreomycetidae</taxon>
        <taxon>Glomerellales</taxon>
        <taxon>Plectosphaerellaceae</taxon>
        <taxon>Plectosphaerella</taxon>
    </lineage>
</organism>
<evidence type="ECO:0000256" key="15">
    <source>
        <dbReference type="ARBA" id="ARBA00038074"/>
    </source>
</evidence>
<name>A0A8K0T8A0_9PEZI</name>
<dbReference type="FunFam" id="2.60.120.200:FF:000152">
    <property type="entry name" value="Cell wall glucanase"/>
    <property type="match status" value="1"/>
</dbReference>
<dbReference type="EC" id="3.2.-.-" evidence="17"/>
<reference evidence="23" key="1">
    <citation type="journal article" date="2021" name="Nat. Commun.">
        <title>Genetic determinants of endophytism in the Arabidopsis root mycobiome.</title>
        <authorList>
            <person name="Mesny F."/>
            <person name="Miyauchi S."/>
            <person name="Thiergart T."/>
            <person name="Pickel B."/>
            <person name="Atanasova L."/>
            <person name="Karlsson M."/>
            <person name="Huettel B."/>
            <person name="Barry K.W."/>
            <person name="Haridas S."/>
            <person name="Chen C."/>
            <person name="Bauer D."/>
            <person name="Andreopoulos W."/>
            <person name="Pangilinan J."/>
            <person name="LaButti K."/>
            <person name="Riley R."/>
            <person name="Lipzen A."/>
            <person name="Clum A."/>
            <person name="Drula E."/>
            <person name="Henrissat B."/>
            <person name="Kohler A."/>
            <person name="Grigoriev I.V."/>
            <person name="Martin F.M."/>
            <person name="Hacquard S."/>
        </authorList>
    </citation>
    <scope>NUCLEOTIDE SEQUENCE</scope>
    <source>
        <strain evidence="23">MPI-CAGE-AT-0016</strain>
    </source>
</reference>
<evidence type="ECO:0000256" key="20">
    <source>
        <dbReference type="SAM" id="MobiDB-lite"/>
    </source>
</evidence>
<dbReference type="EMBL" id="JAGPXD010000006">
    <property type="protein sequence ID" value="KAH7349786.1"/>
    <property type="molecule type" value="Genomic_DNA"/>
</dbReference>
<evidence type="ECO:0000313" key="24">
    <source>
        <dbReference type="Proteomes" id="UP000813385"/>
    </source>
</evidence>
<feature type="compositionally biased region" description="Low complexity" evidence="20">
    <location>
        <begin position="277"/>
        <end position="321"/>
    </location>
</feature>
<keyword evidence="13" id="KW-0326">Glycosidase</keyword>
<comment type="function">
    <text evidence="16">Dual chitinase/transglycosylase that plays a role in cell wall architecture. Chitinase and transglycosylase activities are coupled. Required for the polysaccharide cross-linking at the septa and the cell wall. More specifically, transfers chitin to 1,6-beta-glucan in the cell wall.</text>
</comment>
<keyword evidence="10 19" id="KW-1015">Disulfide bond</keyword>
<keyword evidence="24" id="KW-1185">Reference proteome</keyword>
<dbReference type="CDD" id="cd02183">
    <property type="entry name" value="GH16_fungal_CRH1_transglycosylase"/>
    <property type="match status" value="1"/>
</dbReference>
<evidence type="ECO:0000256" key="6">
    <source>
        <dbReference type="ARBA" id="ARBA00022679"/>
    </source>
</evidence>
<evidence type="ECO:0000256" key="1">
    <source>
        <dbReference type="ARBA" id="ARBA00000822"/>
    </source>
</evidence>
<dbReference type="Gene3D" id="2.60.120.200">
    <property type="match status" value="1"/>
</dbReference>
<dbReference type="InterPro" id="IPR000757">
    <property type="entry name" value="Beta-glucanase-like"/>
</dbReference>
<dbReference type="GO" id="GO:0098552">
    <property type="term" value="C:side of membrane"/>
    <property type="evidence" value="ECO:0007669"/>
    <property type="project" value="UniProtKB-KW"/>
</dbReference>
<feature type="compositionally biased region" description="Low complexity" evidence="20">
    <location>
        <begin position="330"/>
        <end position="342"/>
    </location>
</feature>
<evidence type="ECO:0000256" key="3">
    <source>
        <dbReference type="ARBA" id="ARBA00004589"/>
    </source>
</evidence>